<keyword evidence="3" id="KW-0813">Transport</keyword>
<keyword evidence="7 11" id="KW-1133">Transmembrane helix</keyword>
<dbReference type="InterPro" id="IPR020846">
    <property type="entry name" value="MFS_dom"/>
</dbReference>
<dbReference type="Gene3D" id="1.20.1250.20">
    <property type="entry name" value="MFS general substrate transporter like domains"/>
    <property type="match status" value="1"/>
</dbReference>
<evidence type="ECO:0000256" key="5">
    <source>
        <dbReference type="ARBA" id="ARBA00022692"/>
    </source>
</evidence>
<feature type="transmembrane region" description="Helical" evidence="11">
    <location>
        <begin position="435"/>
        <end position="455"/>
    </location>
</feature>
<dbReference type="eggNOG" id="COG0477">
    <property type="taxonomic scope" value="Bacteria"/>
</dbReference>
<proteinExistence type="inferred from homology"/>
<evidence type="ECO:0000256" key="8">
    <source>
        <dbReference type="ARBA" id="ARBA00023136"/>
    </source>
</evidence>
<dbReference type="PANTHER" id="PTHR43045">
    <property type="entry name" value="SHIKIMATE TRANSPORTER"/>
    <property type="match status" value="1"/>
</dbReference>
<evidence type="ECO:0000256" key="11">
    <source>
        <dbReference type="SAM" id="Phobius"/>
    </source>
</evidence>
<dbReference type="PANTHER" id="PTHR43045:SF1">
    <property type="entry name" value="SHIKIMATE TRANSPORTER"/>
    <property type="match status" value="1"/>
</dbReference>
<feature type="transmembrane region" description="Helical" evidence="11">
    <location>
        <begin position="312"/>
        <end position="331"/>
    </location>
</feature>
<comment type="function">
    <text evidence="9">May be a proton symporter involved in the uptake of osmolytes such as proline and glycine betaine.</text>
</comment>
<feature type="transmembrane region" description="Helical" evidence="11">
    <location>
        <begin position="123"/>
        <end position="146"/>
    </location>
</feature>
<comment type="similarity">
    <text evidence="2">Belongs to the major facilitator superfamily. Metabolite:H+ Symporter (MHS) family (TC 2.A.1.6) family.</text>
</comment>
<dbReference type="RefSeq" id="WP_051589289.1">
    <property type="nucleotide sequence ID" value="NZ_CP007514.1"/>
</dbReference>
<dbReference type="Proteomes" id="UP001281130">
    <property type="component" value="Unassembled WGS sequence"/>
</dbReference>
<dbReference type="EMBL" id="CP007514">
    <property type="protein sequence ID" value="AHY45903.1"/>
    <property type="molecule type" value="Genomic_DNA"/>
</dbReference>
<dbReference type="InterPro" id="IPR005829">
    <property type="entry name" value="Sugar_transporter_CS"/>
</dbReference>
<protein>
    <recommendedName>
        <fullName evidence="10">Putative proline/betaine transporter</fullName>
    </recommendedName>
</protein>
<keyword evidence="5 11" id="KW-0812">Transmembrane</keyword>
<evidence type="ECO:0000313" key="13">
    <source>
        <dbReference type="EMBL" id="AHY45903.1"/>
    </source>
</evidence>
<feature type="transmembrane region" description="Helical" evidence="11">
    <location>
        <begin position="343"/>
        <end position="361"/>
    </location>
</feature>
<feature type="transmembrane region" description="Helical" evidence="11">
    <location>
        <begin position="58"/>
        <end position="81"/>
    </location>
</feature>
<comment type="subcellular location">
    <subcellularLocation>
        <location evidence="1">Cell membrane</location>
        <topology evidence="1">Multi-pass membrane protein</topology>
    </subcellularLocation>
</comment>
<reference evidence="14" key="2">
    <citation type="submission" date="2023-11" db="EMBL/GenBank/DDBJ databases">
        <title>MicrobeMod: A computational toolkit for identifying prokaryotic methylation and restriction-modification with nanopore sequencing.</title>
        <authorList>
            <person name="Crits-Christoph A."/>
            <person name="Kang S.C."/>
            <person name="Lee H."/>
            <person name="Ostrov N."/>
        </authorList>
    </citation>
    <scope>NUCLEOTIDE SEQUENCE</scope>
    <source>
        <strain evidence="14">ATCC 51242</strain>
    </source>
</reference>
<evidence type="ECO:0000256" key="6">
    <source>
        <dbReference type="ARBA" id="ARBA00022847"/>
    </source>
</evidence>
<evidence type="ECO:0000313" key="14">
    <source>
        <dbReference type="EMBL" id="MDX5893317.1"/>
    </source>
</evidence>
<dbReference type="OrthoDB" id="8953821at2"/>
<feature type="domain" description="Major facilitator superfamily (MFS) profile" evidence="12">
    <location>
        <begin position="19"/>
        <end position="460"/>
    </location>
</feature>
<evidence type="ECO:0000256" key="1">
    <source>
        <dbReference type="ARBA" id="ARBA00004651"/>
    </source>
</evidence>
<dbReference type="PROSITE" id="PS00217">
    <property type="entry name" value="SUGAR_TRANSPORT_2"/>
    <property type="match status" value="1"/>
</dbReference>
<evidence type="ECO:0000313" key="15">
    <source>
        <dbReference type="Proteomes" id="UP000025229"/>
    </source>
</evidence>
<evidence type="ECO:0000256" key="4">
    <source>
        <dbReference type="ARBA" id="ARBA00022475"/>
    </source>
</evidence>
<feature type="transmembrane region" description="Helical" evidence="11">
    <location>
        <begin position="275"/>
        <end position="300"/>
    </location>
</feature>
<dbReference type="STRING" id="42256.RradSPS_0620"/>
<dbReference type="PATRIC" id="fig|42256.3.peg.631"/>
<dbReference type="CDD" id="cd17369">
    <property type="entry name" value="MFS_ShiA_like"/>
    <property type="match status" value="1"/>
</dbReference>
<dbReference type="GO" id="GO:0015293">
    <property type="term" value="F:symporter activity"/>
    <property type="evidence" value="ECO:0007669"/>
    <property type="project" value="UniProtKB-KW"/>
</dbReference>
<feature type="transmembrane region" description="Helical" evidence="11">
    <location>
        <begin position="93"/>
        <end position="117"/>
    </location>
</feature>
<dbReference type="FunFam" id="1.20.1250.20:FF:000001">
    <property type="entry name" value="Dicarboxylate MFS transporter"/>
    <property type="match status" value="1"/>
</dbReference>
<evidence type="ECO:0000256" key="10">
    <source>
        <dbReference type="ARBA" id="ARBA00039918"/>
    </source>
</evidence>
<name>A0A023X0M8_RUBRA</name>
<evidence type="ECO:0000256" key="9">
    <source>
        <dbReference type="ARBA" id="ARBA00037295"/>
    </source>
</evidence>
<dbReference type="Pfam" id="PF00083">
    <property type="entry name" value="Sugar_tr"/>
    <property type="match status" value="1"/>
</dbReference>
<reference evidence="13 15" key="1">
    <citation type="submission" date="2014-03" db="EMBL/GenBank/DDBJ databases">
        <title>Complete genome sequence of the Radio-Resistant Rubrobacter radiotolerans RSPS-4.</title>
        <authorList>
            <person name="Egas C.C."/>
            <person name="Barroso C.C."/>
            <person name="Froufe H.J.C."/>
            <person name="Pacheco J.J."/>
            <person name="Albuquerque L.L."/>
            <person name="da Costa M.M.S."/>
        </authorList>
    </citation>
    <scope>NUCLEOTIDE SEQUENCE [LARGE SCALE GENOMIC DNA]</scope>
    <source>
        <strain evidence="13 15">RSPS-4</strain>
    </source>
</reference>
<keyword evidence="8 11" id="KW-0472">Membrane</keyword>
<feature type="transmembrane region" description="Helical" evidence="11">
    <location>
        <begin position="367"/>
        <end position="386"/>
    </location>
</feature>
<evidence type="ECO:0000256" key="3">
    <source>
        <dbReference type="ARBA" id="ARBA00022448"/>
    </source>
</evidence>
<feature type="transmembrane region" description="Helical" evidence="11">
    <location>
        <begin position="407"/>
        <end position="429"/>
    </location>
</feature>
<evidence type="ECO:0000259" key="12">
    <source>
        <dbReference type="PROSITE" id="PS50850"/>
    </source>
</evidence>
<dbReference type="PROSITE" id="PS50850">
    <property type="entry name" value="MFS"/>
    <property type="match status" value="1"/>
</dbReference>
<dbReference type="AlphaFoldDB" id="A0A023X0M8"/>
<dbReference type="KEGG" id="rrd:RradSPS_0620"/>
<sequence length="481" mass="51298">MSSASADARVAPEREIRKVALTALAGTSIEWYDFFIYATAAALVFPTLFFPAEMPPLVATIASFSTFAVGFIARPVGGAIFGHFGDKVGRKKALVTALLMMGIATTLIGLLPTYALVGAAAPLMLVVLRFVQGLAIGGQWGGAVLLATESAPGNRRGFYGSFAQVGVPVGVILANLIFLLITAIVTPEFFAAWGWRIPFLLSIVLIGIGLYIQLRLEDTPAFRHLEELKAQRDEESVRRTAEERGVSVEEARREIASEREGSPVIEAFKNYPKQIALAAGAFVAVNGNFYIFISFIIAYATNPDILGLQQSTVLAAVLAASVFQIPALLFAAAISDRLGRRGIYMAGAALLGLWAFAFWPLVNTGSFALILVALLVGQVFLSMMYGPQAAFFAEIFSTKVRYSGASLGYQIGSIFGGAFAPIIATALLARFGGSFPISVYMALLCAVSLVSVLLLTETYQSDIDDAEKEKARVGSGREAVT</sequence>
<evidence type="ECO:0000256" key="2">
    <source>
        <dbReference type="ARBA" id="ARBA00008240"/>
    </source>
</evidence>
<feature type="transmembrane region" description="Helical" evidence="11">
    <location>
        <begin position="158"/>
        <end position="181"/>
    </location>
</feature>
<evidence type="ECO:0000256" key="7">
    <source>
        <dbReference type="ARBA" id="ARBA00022989"/>
    </source>
</evidence>
<keyword evidence="4" id="KW-1003">Cell membrane</keyword>
<dbReference type="Proteomes" id="UP000025229">
    <property type="component" value="Chromosome"/>
</dbReference>
<keyword evidence="6" id="KW-0769">Symport</keyword>
<dbReference type="PROSITE" id="PS00216">
    <property type="entry name" value="SUGAR_TRANSPORT_1"/>
    <property type="match status" value="1"/>
</dbReference>
<dbReference type="InterPro" id="IPR005828">
    <property type="entry name" value="MFS_sugar_transport-like"/>
</dbReference>
<gene>
    <name evidence="13" type="ORF">RradSPS_0620</name>
    <name evidence="14" type="ORF">SIL72_04665</name>
</gene>
<dbReference type="InterPro" id="IPR036259">
    <property type="entry name" value="MFS_trans_sf"/>
</dbReference>
<dbReference type="GO" id="GO:0005886">
    <property type="term" value="C:plasma membrane"/>
    <property type="evidence" value="ECO:0007669"/>
    <property type="project" value="UniProtKB-SubCell"/>
</dbReference>
<dbReference type="SUPFAM" id="SSF103473">
    <property type="entry name" value="MFS general substrate transporter"/>
    <property type="match status" value="1"/>
</dbReference>
<dbReference type="EMBL" id="JAWXXX010000001">
    <property type="protein sequence ID" value="MDX5893317.1"/>
    <property type="molecule type" value="Genomic_DNA"/>
</dbReference>
<dbReference type="HOGENOM" id="CLU_001265_39_5_11"/>
<keyword evidence="15" id="KW-1185">Reference proteome</keyword>
<organism evidence="13 15">
    <name type="scientific">Rubrobacter radiotolerans</name>
    <name type="common">Arthrobacter radiotolerans</name>
    <dbReference type="NCBI Taxonomy" id="42256"/>
    <lineage>
        <taxon>Bacteria</taxon>
        <taxon>Bacillati</taxon>
        <taxon>Actinomycetota</taxon>
        <taxon>Rubrobacteria</taxon>
        <taxon>Rubrobacterales</taxon>
        <taxon>Rubrobacteraceae</taxon>
        <taxon>Rubrobacter</taxon>
    </lineage>
</organism>
<feature type="transmembrane region" description="Helical" evidence="11">
    <location>
        <begin position="193"/>
        <end position="214"/>
    </location>
</feature>
<accession>A0A023X0M8</accession>